<name>A0AA88WBS7_9ASTE</name>
<dbReference type="EMBL" id="JAVXUP010000636">
    <property type="protein sequence ID" value="KAK3023799.1"/>
    <property type="molecule type" value="Genomic_DNA"/>
</dbReference>
<gene>
    <name evidence="1" type="ORF">RJ639_043415</name>
</gene>
<dbReference type="AlphaFoldDB" id="A0AA88WBS7"/>
<evidence type="ECO:0000313" key="2">
    <source>
        <dbReference type="Proteomes" id="UP001188597"/>
    </source>
</evidence>
<comment type="caution">
    <text evidence="1">The sequence shown here is derived from an EMBL/GenBank/DDBJ whole genome shotgun (WGS) entry which is preliminary data.</text>
</comment>
<dbReference type="Proteomes" id="UP001188597">
    <property type="component" value="Unassembled WGS sequence"/>
</dbReference>
<accession>A0AA88WBS7</accession>
<keyword evidence="2" id="KW-1185">Reference proteome</keyword>
<organism evidence="1 2">
    <name type="scientific">Escallonia herrerae</name>
    <dbReference type="NCBI Taxonomy" id="1293975"/>
    <lineage>
        <taxon>Eukaryota</taxon>
        <taxon>Viridiplantae</taxon>
        <taxon>Streptophyta</taxon>
        <taxon>Embryophyta</taxon>
        <taxon>Tracheophyta</taxon>
        <taxon>Spermatophyta</taxon>
        <taxon>Magnoliopsida</taxon>
        <taxon>eudicotyledons</taxon>
        <taxon>Gunneridae</taxon>
        <taxon>Pentapetalae</taxon>
        <taxon>asterids</taxon>
        <taxon>campanulids</taxon>
        <taxon>Escalloniales</taxon>
        <taxon>Escalloniaceae</taxon>
        <taxon>Escallonia</taxon>
    </lineage>
</organism>
<reference evidence="1" key="1">
    <citation type="submission" date="2022-12" db="EMBL/GenBank/DDBJ databases">
        <title>Draft genome assemblies for two species of Escallonia (Escalloniales).</title>
        <authorList>
            <person name="Chanderbali A."/>
            <person name="Dervinis C."/>
            <person name="Anghel I."/>
            <person name="Soltis D."/>
            <person name="Soltis P."/>
            <person name="Zapata F."/>
        </authorList>
    </citation>
    <scope>NUCLEOTIDE SEQUENCE</scope>
    <source>
        <strain evidence="1">UCBG64.0493</strain>
        <tissue evidence="1">Leaf</tissue>
    </source>
</reference>
<proteinExistence type="predicted"/>
<sequence>MDLDCTGDVLSNIDGSLKNISLPSIDDVSPLKIRTRKNDVSLACNSGKGSISNGYFSVAGTWMVQVTRRTIGHARVRHGLYYLELPSGQVINGNNSPLAFLSSNPRSNKDRM</sequence>
<evidence type="ECO:0000313" key="1">
    <source>
        <dbReference type="EMBL" id="KAK3023799.1"/>
    </source>
</evidence>
<protein>
    <submittedName>
        <fullName evidence="1">Uncharacterized protein</fullName>
    </submittedName>
</protein>